<dbReference type="Proteomes" id="UP000789831">
    <property type="component" value="Unassembled WGS sequence"/>
</dbReference>
<evidence type="ECO:0000313" key="1">
    <source>
        <dbReference type="EMBL" id="CAG8512161.1"/>
    </source>
</evidence>
<dbReference type="PANTHER" id="PTHR13109:SF7">
    <property type="entry name" value="NEUROCHONDRIN"/>
    <property type="match status" value="1"/>
</dbReference>
<reference evidence="1" key="1">
    <citation type="submission" date="2021-06" db="EMBL/GenBank/DDBJ databases">
        <authorList>
            <person name="Kallberg Y."/>
            <person name="Tangrot J."/>
            <person name="Rosling A."/>
        </authorList>
    </citation>
    <scope>NUCLEOTIDE SEQUENCE</scope>
    <source>
        <strain evidence="1">MT106</strain>
    </source>
</reference>
<dbReference type="InterPro" id="IPR008709">
    <property type="entry name" value="Neurochondrin"/>
</dbReference>
<dbReference type="InterPro" id="IPR011989">
    <property type="entry name" value="ARM-like"/>
</dbReference>
<name>A0A9N9F633_9GLOM</name>
<accession>A0A9N9F633</accession>
<dbReference type="SUPFAM" id="SSF48371">
    <property type="entry name" value="ARM repeat"/>
    <property type="match status" value="1"/>
</dbReference>
<dbReference type="Pfam" id="PF05536">
    <property type="entry name" value="Neurochondrin"/>
    <property type="match status" value="1"/>
</dbReference>
<dbReference type="PANTHER" id="PTHR13109">
    <property type="entry name" value="NEUROCHONDRIN"/>
    <property type="match status" value="1"/>
</dbReference>
<keyword evidence="2" id="KW-1185">Reference proteome</keyword>
<gene>
    <name evidence="1" type="ORF">AGERDE_LOCUS4798</name>
</gene>
<dbReference type="InterPro" id="IPR016024">
    <property type="entry name" value="ARM-type_fold"/>
</dbReference>
<evidence type="ECO:0000313" key="2">
    <source>
        <dbReference type="Proteomes" id="UP000789831"/>
    </source>
</evidence>
<dbReference type="EMBL" id="CAJVPL010000584">
    <property type="protein sequence ID" value="CAG8512161.1"/>
    <property type="molecule type" value="Genomic_DNA"/>
</dbReference>
<sequence>MTDPLSNEIEKCLELLGPSTSDEEKFVALMLLPRLLQQDPNNVKVVFEAMDFKFLERLLRTKSSTTSEVSETTLKAIAVQIIYCFCGLDELLSKKQLFTRIPSLANSITPNDNNEMTKDILKIFMRLSSVQDALIRMTETKTLSKILLCVTSSQDEEVKNLGLLVIRHIAHGILTILAKEEKFQNTISLEDTLSPILFGLSSSFRINQIQLKFDILETLTEIFSNFPEQGNINFKPQQSTIWLQNMRFGLREILSSRIGPQQRDMALSLIHHLLFHFGAEWLFASPGKPESKDTKFGALVVQLACVEIRLILDELAEQQSKNNIDINSRHEQTLPACYFILEKTIEYLSQISEGDDEESAMATFASNFDPDLLLRLRSTMTETFRIILEYLIDVKNGLVSIEQAAHDSTILASIRVLSAWLSEEDSLEKEVSSIMPLFIDLARYRLKNNMDSSLLNILTPAFLNLTSQDAPREAFIDHNGQDILFTHITKTWPNFLINDFETNYNNLLGPLQILLNLLVAERENFIAPNENEIWEIVKIGEQIVQVFGSKLKSEGYPPSMANQMILIANTLLFCLLVISSTEQFDLTEKATAENITRLAVNFYQDKKKLMSEPSILRQIEELVFLGERIVK</sequence>
<proteinExistence type="predicted"/>
<comment type="caution">
    <text evidence="1">The sequence shown here is derived from an EMBL/GenBank/DDBJ whole genome shotgun (WGS) entry which is preliminary data.</text>
</comment>
<dbReference type="OrthoDB" id="8962942at2759"/>
<dbReference type="AlphaFoldDB" id="A0A9N9F633"/>
<organism evidence="1 2">
    <name type="scientific">Ambispora gerdemannii</name>
    <dbReference type="NCBI Taxonomy" id="144530"/>
    <lineage>
        <taxon>Eukaryota</taxon>
        <taxon>Fungi</taxon>
        <taxon>Fungi incertae sedis</taxon>
        <taxon>Mucoromycota</taxon>
        <taxon>Glomeromycotina</taxon>
        <taxon>Glomeromycetes</taxon>
        <taxon>Archaeosporales</taxon>
        <taxon>Ambisporaceae</taxon>
        <taxon>Ambispora</taxon>
    </lineage>
</organism>
<protein>
    <submittedName>
        <fullName evidence="1">7005_t:CDS:1</fullName>
    </submittedName>
</protein>
<dbReference type="Gene3D" id="1.25.10.10">
    <property type="entry name" value="Leucine-rich Repeat Variant"/>
    <property type="match status" value="1"/>
</dbReference>